<reference evidence="3 4" key="1">
    <citation type="submission" date="2015-06" db="EMBL/GenBank/DDBJ databases">
        <title>Investigation of pathophysiology for high-risk pregnancy and development of treatment modality based on it.</title>
        <authorList>
            <person name="Kim B.-C."/>
            <person name="Lim S."/>
        </authorList>
    </citation>
    <scope>NUCLEOTIDE SEQUENCE [LARGE SCALE GENOMIC DNA]</scope>
    <source>
        <strain evidence="3 4">AD1-86</strain>
    </source>
</reference>
<dbReference type="STRING" id="1630135.DAD186_16140"/>
<dbReference type="Pfam" id="PF04977">
    <property type="entry name" value="DivIC"/>
    <property type="match status" value="1"/>
</dbReference>
<gene>
    <name evidence="3" type="ORF">DAD186_16140</name>
</gene>
<proteinExistence type="predicted"/>
<feature type="transmembrane region" description="Helical" evidence="2">
    <location>
        <begin position="39"/>
        <end position="59"/>
    </location>
</feature>
<keyword evidence="2" id="KW-0812">Transmembrane</keyword>
<feature type="coiled-coil region" evidence="1">
    <location>
        <begin position="63"/>
        <end position="93"/>
    </location>
</feature>
<keyword evidence="2" id="KW-0472">Membrane</keyword>
<evidence type="ECO:0000256" key="2">
    <source>
        <dbReference type="SAM" id="Phobius"/>
    </source>
</evidence>
<dbReference type="EMBL" id="CP012117">
    <property type="protein sequence ID" value="ANP28164.1"/>
    <property type="molecule type" value="Genomic_DNA"/>
</dbReference>
<evidence type="ECO:0000256" key="1">
    <source>
        <dbReference type="SAM" id="Coils"/>
    </source>
</evidence>
<dbReference type="InterPro" id="IPR007060">
    <property type="entry name" value="FtsL/DivIC"/>
</dbReference>
<dbReference type="Proteomes" id="UP000092596">
    <property type="component" value="Chromosome"/>
</dbReference>
<accession>A0A1B0ZJG4</accession>
<evidence type="ECO:0000313" key="4">
    <source>
        <dbReference type="Proteomes" id="UP000092596"/>
    </source>
</evidence>
<dbReference type="KEGG" id="dva:DAD186_16140"/>
<organism evidence="3 4">
    <name type="scientific">Dermabacter vaginalis</name>
    <dbReference type="NCBI Taxonomy" id="1630135"/>
    <lineage>
        <taxon>Bacteria</taxon>
        <taxon>Bacillati</taxon>
        <taxon>Actinomycetota</taxon>
        <taxon>Actinomycetes</taxon>
        <taxon>Micrococcales</taxon>
        <taxon>Dermabacteraceae</taxon>
        <taxon>Dermabacter</taxon>
    </lineage>
</organism>
<evidence type="ECO:0000313" key="3">
    <source>
        <dbReference type="EMBL" id="ANP28164.1"/>
    </source>
</evidence>
<name>A0A1B0ZJG4_9MICO</name>
<keyword evidence="2" id="KW-1133">Transmembrane helix</keyword>
<sequence length="161" mass="17279">MAQLAATPASRRRAGIAPAHARSANLALVARPNIQRSSLPFTVLCTLVLLTAVIATLMLNISMTNMSYEVTKLQRESRELSEQTQVLEEKTDLLGTPQELERQARELGMVPAGKVAYIDLANGSIIGEPAAAAQGATALIPHVAKAPKNLYDYGMGNERAR</sequence>
<dbReference type="AlphaFoldDB" id="A0A1B0ZJG4"/>
<dbReference type="RefSeq" id="WP_065248203.1">
    <property type="nucleotide sequence ID" value="NZ_CP012117.1"/>
</dbReference>
<evidence type="ECO:0008006" key="5">
    <source>
        <dbReference type="Google" id="ProtNLM"/>
    </source>
</evidence>
<keyword evidence="1" id="KW-0175">Coiled coil</keyword>
<protein>
    <recommendedName>
        <fullName evidence="5">Cell division protein FtsL</fullName>
    </recommendedName>
</protein>